<sequence length="201" mass="22532">MKKLIFTLFALFALVCSLKSEVDFKIAFDETSDSPAAHQEPILSTKYAPLEAINISDENFEKTFLGARDEYLVVVYVNGSFYVLDSHFNEMNLTRHFKNNEWKTMEPRPEYLAPFSPAGKAISMLATSANKAISLIEDMKKEYSSTTVYGILLAIPIILLFMILLLTKKTKNAPTSSTSVPSRNKFANSTSSPEPTLKKNQ</sequence>
<feature type="signal peptide" evidence="3">
    <location>
        <begin position="1"/>
        <end position="20"/>
    </location>
</feature>
<evidence type="ECO:0000256" key="3">
    <source>
        <dbReference type="SAM" id="SignalP"/>
    </source>
</evidence>
<keyword evidence="2" id="KW-0812">Transmembrane</keyword>
<evidence type="ECO:0000313" key="4">
    <source>
        <dbReference type="EMBL" id="KGG51400.1"/>
    </source>
</evidence>
<protein>
    <recommendedName>
        <fullName evidence="6">TPM domain-containing protein</fullName>
    </recommendedName>
</protein>
<dbReference type="EMBL" id="JMKJ01000299">
    <property type="protein sequence ID" value="KGG51400.1"/>
    <property type="molecule type" value="Genomic_DNA"/>
</dbReference>
<proteinExistence type="predicted"/>
<dbReference type="VEuPathDB" id="MicrosporidiaDB:DI09_36p110"/>
<reference evidence="4 5" key="1">
    <citation type="submission" date="2014-04" db="EMBL/GenBank/DDBJ databases">
        <title>A new species of microsporidia sheds light on the evolution of extreme parasitism.</title>
        <authorList>
            <person name="Haag K.L."/>
            <person name="James T.Y."/>
            <person name="Larsson R."/>
            <person name="Schaer T.M."/>
            <person name="Refardt D."/>
            <person name="Pombert J.-F."/>
            <person name="Ebert D."/>
        </authorList>
    </citation>
    <scope>NUCLEOTIDE SEQUENCE [LARGE SCALE GENOMIC DNA]</scope>
    <source>
        <strain evidence="4 5">UGP3</strain>
        <tissue evidence="4">Spores</tissue>
    </source>
</reference>
<keyword evidence="5" id="KW-1185">Reference proteome</keyword>
<organism evidence="4 5">
    <name type="scientific">Mitosporidium daphniae</name>
    <dbReference type="NCBI Taxonomy" id="1485682"/>
    <lineage>
        <taxon>Eukaryota</taxon>
        <taxon>Fungi</taxon>
        <taxon>Fungi incertae sedis</taxon>
        <taxon>Microsporidia</taxon>
        <taxon>Mitosporidium</taxon>
    </lineage>
</organism>
<name>A0A098VR55_9MICR</name>
<evidence type="ECO:0000256" key="2">
    <source>
        <dbReference type="SAM" id="Phobius"/>
    </source>
</evidence>
<dbReference type="HOGENOM" id="CLU_1360707_0_0_1"/>
<keyword evidence="2" id="KW-0472">Membrane</keyword>
<evidence type="ECO:0008006" key="6">
    <source>
        <dbReference type="Google" id="ProtNLM"/>
    </source>
</evidence>
<dbReference type="RefSeq" id="XP_013237827.1">
    <property type="nucleotide sequence ID" value="XM_013382373.1"/>
</dbReference>
<evidence type="ECO:0000256" key="1">
    <source>
        <dbReference type="SAM" id="MobiDB-lite"/>
    </source>
</evidence>
<dbReference type="AlphaFoldDB" id="A0A098VR55"/>
<dbReference type="GeneID" id="25259710"/>
<feature type="chain" id="PRO_5001950593" description="TPM domain-containing protein" evidence="3">
    <location>
        <begin position="21"/>
        <end position="201"/>
    </location>
</feature>
<keyword evidence="3" id="KW-0732">Signal</keyword>
<feature type="transmembrane region" description="Helical" evidence="2">
    <location>
        <begin position="148"/>
        <end position="167"/>
    </location>
</feature>
<evidence type="ECO:0000313" key="5">
    <source>
        <dbReference type="Proteomes" id="UP000029725"/>
    </source>
</evidence>
<accession>A0A098VR55</accession>
<feature type="region of interest" description="Disordered" evidence="1">
    <location>
        <begin position="172"/>
        <end position="201"/>
    </location>
</feature>
<comment type="caution">
    <text evidence="4">The sequence shown here is derived from an EMBL/GenBank/DDBJ whole genome shotgun (WGS) entry which is preliminary data.</text>
</comment>
<dbReference type="Proteomes" id="UP000029725">
    <property type="component" value="Unassembled WGS sequence"/>
</dbReference>
<keyword evidence="2" id="KW-1133">Transmembrane helix</keyword>
<gene>
    <name evidence="4" type="ORF">DI09_36p110</name>
</gene>